<dbReference type="AlphaFoldDB" id="A0A8J5S792"/>
<evidence type="ECO:0000259" key="9">
    <source>
        <dbReference type="Pfam" id="PF18052"/>
    </source>
</evidence>
<evidence type="ECO:0000256" key="7">
    <source>
        <dbReference type="SAM" id="MobiDB-lite"/>
    </source>
</evidence>
<gene>
    <name evidence="11" type="ORF">GUJ93_ZPchr0006g42202</name>
</gene>
<evidence type="ECO:0000256" key="1">
    <source>
        <dbReference type="ARBA" id="ARBA00008894"/>
    </source>
</evidence>
<dbReference type="Pfam" id="PF23598">
    <property type="entry name" value="LRR_14"/>
    <property type="match status" value="1"/>
</dbReference>
<evidence type="ECO:0000256" key="5">
    <source>
        <dbReference type="ARBA" id="ARBA00022821"/>
    </source>
</evidence>
<protein>
    <recommendedName>
        <fullName evidence="13">AAA+ ATPase domain-containing protein</fullName>
    </recommendedName>
</protein>
<evidence type="ECO:0000256" key="4">
    <source>
        <dbReference type="ARBA" id="ARBA00022741"/>
    </source>
</evidence>
<dbReference type="InterPro" id="IPR002182">
    <property type="entry name" value="NB-ARC"/>
</dbReference>
<keyword evidence="5" id="KW-0611">Plant defense</keyword>
<dbReference type="PANTHER" id="PTHR19338">
    <property type="entry name" value="TRANSLOCASE OF INNER MITOCHONDRIAL MEMBRANE 13 HOMOLOG"/>
    <property type="match status" value="1"/>
</dbReference>
<evidence type="ECO:0000313" key="11">
    <source>
        <dbReference type="EMBL" id="KAG8070016.1"/>
    </source>
</evidence>
<feature type="region of interest" description="Disordered" evidence="7">
    <location>
        <begin position="822"/>
        <end position="846"/>
    </location>
</feature>
<reference evidence="11" key="1">
    <citation type="journal article" date="2021" name="bioRxiv">
        <title>Whole Genome Assembly and Annotation of Northern Wild Rice, Zizania palustris L., Supports a Whole Genome Duplication in the Zizania Genus.</title>
        <authorList>
            <person name="Haas M."/>
            <person name="Kono T."/>
            <person name="Macchietto M."/>
            <person name="Millas R."/>
            <person name="McGilp L."/>
            <person name="Shao M."/>
            <person name="Duquette J."/>
            <person name="Hirsch C.N."/>
            <person name="Kimball J."/>
        </authorList>
    </citation>
    <scope>NUCLEOTIDE SEQUENCE</scope>
    <source>
        <tissue evidence="11">Fresh leaf tissue</tissue>
    </source>
</reference>
<evidence type="ECO:0000256" key="3">
    <source>
        <dbReference type="ARBA" id="ARBA00022737"/>
    </source>
</evidence>
<comment type="caution">
    <text evidence="11">The sequence shown here is derived from an EMBL/GenBank/DDBJ whole genome shotgun (WGS) entry which is preliminary data.</text>
</comment>
<name>A0A8J5S792_ZIZPA</name>
<accession>A0A8J5S792</accession>
<evidence type="ECO:0008006" key="13">
    <source>
        <dbReference type="Google" id="ProtNLM"/>
    </source>
</evidence>
<feature type="region of interest" description="Disordered" evidence="7">
    <location>
        <begin position="881"/>
        <end position="904"/>
    </location>
</feature>
<feature type="compositionally biased region" description="Polar residues" evidence="7">
    <location>
        <begin position="1056"/>
        <end position="1066"/>
    </location>
</feature>
<dbReference type="InterPro" id="IPR041118">
    <property type="entry name" value="Rx_N"/>
</dbReference>
<evidence type="ECO:0000256" key="6">
    <source>
        <dbReference type="ARBA" id="ARBA00023054"/>
    </source>
</evidence>
<feature type="region of interest" description="Disordered" evidence="7">
    <location>
        <begin position="1010"/>
        <end position="1066"/>
    </location>
</feature>
<dbReference type="EMBL" id="JAAALK010000283">
    <property type="protein sequence ID" value="KAG8070016.1"/>
    <property type="molecule type" value="Genomic_DNA"/>
</dbReference>
<dbReference type="PANTHER" id="PTHR19338:SF42">
    <property type="entry name" value="RX N-TERMINAL DOMAIN-CONTAINING PROTEIN"/>
    <property type="match status" value="1"/>
</dbReference>
<dbReference type="Pfam" id="PF00931">
    <property type="entry name" value="NB-ARC"/>
    <property type="match status" value="1"/>
</dbReference>
<feature type="domain" description="Disease resistance N-terminal" evidence="9">
    <location>
        <begin position="18"/>
        <end position="102"/>
    </location>
</feature>
<evidence type="ECO:0000259" key="8">
    <source>
        <dbReference type="Pfam" id="PF00931"/>
    </source>
</evidence>
<organism evidence="11 12">
    <name type="scientific">Zizania palustris</name>
    <name type="common">Northern wild rice</name>
    <dbReference type="NCBI Taxonomy" id="103762"/>
    <lineage>
        <taxon>Eukaryota</taxon>
        <taxon>Viridiplantae</taxon>
        <taxon>Streptophyta</taxon>
        <taxon>Embryophyta</taxon>
        <taxon>Tracheophyta</taxon>
        <taxon>Spermatophyta</taxon>
        <taxon>Magnoliopsida</taxon>
        <taxon>Liliopsida</taxon>
        <taxon>Poales</taxon>
        <taxon>Poaceae</taxon>
        <taxon>BOP clade</taxon>
        <taxon>Oryzoideae</taxon>
        <taxon>Oryzeae</taxon>
        <taxon>Zizaniinae</taxon>
        <taxon>Zizania</taxon>
    </lineage>
</organism>
<feature type="domain" description="NB-ARC" evidence="8">
    <location>
        <begin position="253"/>
        <end position="421"/>
    </location>
</feature>
<keyword evidence="6" id="KW-0175">Coiled coil</keyword>
<dbReference type="GO" id="GO:0006952">
    <property type="term" value="P:defense response"/>
    <property type="evidence" value="ECO:0007669"/>
    <property type="project" value="UniProtKB-KW"/>
</dbReference>
<dbReference type="Proteomes" id="UP000729402">
    <property type="component" value="Unassembled WGS sequence"/>
</dbReference>
<dbReference type="InterPro" id="IPR055414">
    <property type="entry name" value="LRR_R13L4/SHOC2-like"/>
</dbReference>
<dbReference type="GO" id="GO:0043531">
    <property type="term" value="F:ADP binding"/>
    <property type="evidence" value="ECO:0007669"/>
    <property type="project" value="InterPro"/>
</dbReference>
<reference evidence="11" key="2">
    <citation type="submission" date="2021-02" db="EMBL/GenBank/DDBJ databases">
        <authorList>
            <person name="Kimball J.A."/>
            <person name="Haas M.W."/>
            <person name="Macchietto M."/>
            <person name="Kono T."/>
            <person name="Duquette J."/>
            <person name="Shao M."/>
        </authorList>
    </citation>
    <scope>NUCLEOTIDE SEQUENCE</scope>
    <source>
        <tissue evidence="11">Fresh leaf tissue</tissue>
    </source>
</reference>
<feature type="compositionally biased region" description="Basic and acidic residues" evidence="7">
    <location>
        <begin position="1014"/>
        <end position="1025"/>
    </location>
</feature>
<comment type="similarity">
    <text evidence="1">Belongs to the disease resistance NB-LRR family.</text>
</comment>
<dbReference type="OrthoDB" id="635874at2759"/>
<sequence>MSSSVVVKESPMSSSLGAMGPLLRKLDSHLMAPHLRRPNPLKKGMELLKEDLEEISAALLEQSTLDSSSQEARCWMEEVRDLSYHIEDRIDLLLLKDAKMRSLHGIRVVRSKRINIGRHPKKLKPFTRISRIAKIVRKLLREAGERHWISELRNLVSDANKRHKRYRLVDGCARRSRRVFDAQGRIPRRYSVAAKLVKIAELRNLVWEARDRYKRYLLHEDCPSSSLRVFTKYNWIHEPSRVAPNLVGIDKPKAKLTELLRDEAGQHLKLVCILGSAGVGKTTLAQELYRELGRQFDCRAFVRASRKPDMRRLLGGILSQVQQDLQIIDASMVQCLVRNLKKHLRNKRYFIVIDELCETSTWDIIRCAFPEDNNYSTIIMTTEIEDVALNCSSDHSVNIFKMKPLGIDDSAKLFFDSVFGSEQQCPPEFVEVSKRITRKCGGLPLAVISFIPVTNGKDPEEVAERCFYELVNRGMIQGMQTKYNSQLRYLKISSDITIELPPEMSRLGYLETLEIDAKVTAVPSDIILLPGLLHLHFRDGIVLPDGIGCIRSLHTLKYFDIGNNSEENVQSLGQLTNLRDLHLTFSAESSNEQAKRNFISLASYTGKLSNLKSIVLSPGSSSKGTSFDLFSNEVSSLPVSVRTLKLLPPICIFSRLPNWIGQLRKLHTLNIVVKGLIANDIDGLTGLPDLTVLSLHILKAPMRTIVFNREAFPVLKYFKFICGVVCLAFQAGAMPNLHRLKLAFNAHKGEKYGNILVGIKHLVNLKEVTGQIGRAAEANESDRMAAEAAFRDAINNHPSYYFNIEKVKWVKEYMHLDEQQEIKSNESTSDKQGDSQKQHSNMDNIVDSRIQPISVLRDTGNNSGSSLEQVSYESMLSAASTPKKYTGQQIPDPPPWRAQGGIERKTGRGKGAQWVELPYGAEITSIGDLPGQRVKKIVVLRVLWESKKRKSKMTVMQIIANIRGVESLSLDDETSTVTVTGVWEMDPAVMVHKLRKAKFMVHVVSVSPEEASESEIKNDEKKRQEGVSVGPEKNNAEKQKKERMKWFPYPTRQPLERSSSAACTIV</sequence>
<evidence type="ECO:0000256" key="2">
    <source>
        <dbReference type="ARBA" id="ARBA00022614"/>
    </source>
</evidence>
<evidence type="ECO:0000259" key="10">
    <source>
        <dbReference type="Pfam" id="PF23598"/>
    </source>
</evidence>
<evidence type="ECO:0000313" key="12">
    <source>
        <dbReference type="Proteomes" id="UP000729402"/>
    </source>
</evidence>
<keyword evidence="2" id="KW-0433">Leucine-rich repeat</keyword>
<keyword evidence="4" id="KW-0547">Nucleotide-binding</keyword>
<keyword evidence="12" id="KW-1185">Reference proteome</keyword>
<feature type="compositionally biased region" description="Basic and acidic residues" evidence="7">
    <location>
        <begin position="822"/>
        <end position="837"/>
    </location>
</feature>
<proteinExistence type="inferred from homology"/>
<dbReference type="Pfam" id="PF18052">
    <property type="entry name" value="Rx_N"/>
    <property type="match status" value="1"/>
</dbReference>
<feature type="domain" description="Disease resistance R13L4/SHOC-2-like LRR" evidence="10">
    <location>
        <begin position="485"/>
        <end position="798"/>
    </location>
</feature>
<keyword evidence="3" id="KW-0677">Repeat</keyword>